<keyword evidence="2" id="KW-1185">Reference proteome</keyword>
<organism evidence="1 2">
    <name type="scientific">Vreelandella malpeensis</name>
    <dbReference type="NCBI Taxonomy" id="1172368"/>
    <lineage>
        <taxon>Bacteria</taxon>
        <taxon>Pseudomonadati</taxon>
        <taxon>Pseudomonadota</taxon>
        <taxon>Gammaproteobacteria</taxon>
        <taxon>Oceanospirillales</taxon>
        <taxon>Halomonadaceae</taxon>
        <taxon>Vreelandella</taxon>
    </lineage>
</organism>
<dbReference type="Proteomes" id="UP001319882">
    <property type="component" value="Unassembled WGS sequence"/>
</dbReference>
<name>A0ABS8DR14_9GAMM</name>
<evidence type="ECO:0000313" key="1">
    <source>
        <dbReference type="EMBL" id="MCB8888696.1"/>
    </source>
</evidence>
<accession>A0ABS8DR14</accession>
<protein>
    <submittedName>
        <fullName evidence="1">Uncharacterized protein</fullName>
    </submittedName>
</protein>
<evidence type="ECO:0000313" key="2">
    <source>
        <dbReference type="Proteomes" id="UP001319882"/>
    </source>
</evidence>
<sequence length="214" mass="24036">MINSFDPARRKVVGGLAIGIAAAMKHLAAGAAIIDTSSVVAYDLRTAQRAVAASPESSSACGAQWYIIKRLIISTRRPSMVRILYSLHTENREFVHRRITTDSFDKACNIIDQYPWAREIALFDEQGAGGGFEFLLGDRQGLHAHYQFVPIEERQGLLMLNVVARQGLFKWLGRRSLTRDFHLVTADTAKHHVQDLFEHSIDSIFDKHSFARQS</sequence>
<dbReference type="EMBL" id="WHVL01000002">
    <property type="protein sequence ID" value="MCB8888696.1"/>
    <property type="molecule type" value="Genomic_DNA"/>
</dbReference>
<reference evidence="1 2" key="1">
    <citation type="journal article" date="2021" name="Sci. Rep.">
        <title>Genome analysis of a halophilic bacterium Halomonas malpeensis YU-PRIM-29(T) reveals its exopolysaccharide and pigment producing capabilities.</title>
        <authorList>
            <person name="Athmika"/>
            <person name="Ghate S.D."/>
            <person name="Arun A.B."/>
            <person name="Rao S.S."/>
            <person name="Kumar S.T.A."/>
            <person name="Kandiyil M.K."/>
            <person name="Saptami K."/>
            <person name="Rekha P.D."/>
        </authorList>
    </citation>
    <scope>NUCLEOTIDE SEQUENCE [LARGE SCALE GENOMIC DNA]</scope>
    <source>
        <strain evidence="2">prim 29</strain>
    </source>
</reference>
<proteinExistence type="predicted"/>
<dbReference type="RefSeq" id="WP_227389366.1">
    <property type="nucleotide sequence ID" value="NZ_JBHSCJ010000010.1"/>
</dbReference>
<gene>
    <name evidence="1" type="ORF">GEV37_06160</name>
</gene>
<comment type="caution">
    <text evidence="1">The sequence shown here is derived from an EMBL/GenBank/DDBJ whole genome shotgun (WGS) entry which is preliminary data.</text>
</comment>